<dbReference type="EMBL" id="RBII01000001">
    <property type="protein sequence ID" value="RKQ70735.1"/>
    <property type="molecule type" value="Genomic_DNA"/>
</dbReference>
<name>A0A420WIJ4_9PROT</name>
<dbReference type="InParanoid" id="A0A420WIJ4"/>
<reference evidence="1 2" key="1">
    <citation type="submission" date="2018-10" db="EMBL/GenBank/DDBJ databases">
        <title>Genomic Encyclopedia of Type Strains, Phase IV (KMG-IV): sequencing the most valuable type-strain genomes for metagenomic binning, comparative biology and taxonomic classification.</title>
        <authorList>
            <person name="Goeker M."/>
        </authorList>
    </citation>
    <scope>NUCLEOTIDE SEQUENCE [LARGE SCALE GENOMIC DNA]</scope>
    <source>
        <strain evidence="1 2">DSM 22008</strain>
    </source>
</reference>
<dbReference type="RefSeq" id="WP_147405799.1">
    <property type="nucleotide sequence ID" value="NZ_RBII01000001.1"/>
</dbReference>
<gene>
    <name evidence="1" type="ORF">DES40_0034</name>
</gene>
<proteinExistence type="predicted"/>
<evidence type="ECO:0000313" key="2">
    <source>
        <dbReference type="Proteomes" id="UP000282211"/>
    </source>
</evidence>
<dbReference type="OrthoDB" id="9839101at2"/>
<comment type="caution">
    <text evidence="1">The sequence shown here is derived from an EMBL/GenBank/DDBJ whole genome shotgun (WGS) entry which is preliminary data.</text>
</comment>
<dbReference type="AlphaFoldDB" id="A0A420WIJ4"/>
<protein>
    <submittedName>
        <fullName evidence="1">Uncharacterized protein</fullName>
    </submittedName>
</protein>
<evidence type="ECO:0000313" key="1">
    <source>
        <dbReference type="EMBL" id="RKQ70735.1"/>
    </source>
</evidence>
<keyword evidence="2" id="KW-1185">Reference proteome</keyword>
<organism evidence="1 2">
    <name type="scientific">Litorimonas taeanensis</name>
    <dbReference type="NCBI Taxonomy" id="568099"/>
    <lineage>
        <taxon>Bacteria</taxon>
        <taxon>Pseudomonadati</taxon>
        <taxon>Pseudomonadota</taxon>
        <taxon>Alphaproteobacteria</taxon>
        <taxon>Maricaulales</taxon>
        <taxon>Robiginitomaculaceae</taxon>
    </lineage>
</organism>
<sequence>MEKTRELAALVMGNRQSIDLWYSKSTPGFVEQVCHIFEAEGFEVSQLLEEYIHNAFGYEGIPSIVVEQNQPLFENSVLAFDLYQLIYVSIQFNLLEVIGINKNDSVSHVDEAKEFQSRALFVLSARINHELAAIRLLLFNDLSVQAVGRVRSYMECHEAFMLAAIDAKFAKDFVLSIDAQTTKNLFFKYLSKSKANKKIKSYLASKEGGMDSIIKLEELSKSFINEFGGMVHPSFLPTLEAIFNDMDKLADDDDHKLRRGAVGVMQRTVMLCGGHMIILIFDFYLPLVESIFENPESHMREITKLASTCKTSLASIPLLCARYSIAETIK</sequence>
<accession>A0A420WIJ4</accession>
<dbReference type="Proteomes" id="UP000282211">
    <property type="component" value="Unassembled WGS sequence"/>
</dbReference>